<gene>
    <name evidence="2" type="ORF">L596_015126</name>
</gene>
<accession>A0A4V6A306</accession>
<organism evidence="2">
    <name type="scientific">Steinernema carpocapsae</name>
    <name type="common">Entomopathogenic nematode</name>
    <dbReference type="NCBI Taxonomy" id="34508"/>
    <lineage>
        <taxon>Eukaryota</taxon>
        <taxon>Metazoa</taxon>
        <taxon>Ecdysozoa</taxon>
        <taxon>Nematoda</taxon>
        <taxon>Chromadorea</taxon>
        <taxon>Rhabditida</taxon>
        <taxon>Tylenchina</taxon>
        <taxon>Panagrolaimomorpha</taxon>
        <taxon>Strongyloidoidea</taxon>
        <taxon>Steinernematidae</taxon>
        <taxon>Steinernema</taxon>
    </lineage>
</organism>
<feature type="compositionally biased region" description="Basic and acidic residues" evidence="1">
    <location>
        <begin position="15"/>
        <end position="24"/>
    </location>
</feature>
<reference evidence="2" key="2">
    <citation type="journal article" date="2015" name="Genome Biol.">
        <title>Comparative genomics of Steinernema reveals deeply conserved gene regulatory networks.</title>
        <authorList>
            <person name="Dillman A.R."/>
            <person name="Macchietto M."/>
            <person name="Porter C.F."/>
            <person name="Rogers A."/>
            <person name="Williams B."/>
            <person name="Antoshechkin I."/>
            <person name="Lee M.M."/>
            <person name="Goodwin Z."/>
            <person name="Lu X."/>
            <person name="Lewis E.E."/>
            <person name="Goodrich-Blair H."/>
            <person name="Stock S.P."/>
            <person name="Adams B.J."/>
            <person name="Sternberg P.W."/>
            <person name="Mortazavi A."/>
        </authorList>
    </citation>
    <scope>NUCLEOTIDE SEQUENCE [LARGE SCALE GENOMIC DNA]</scope>
    <source>
        <strain evidence="2">ALL</strain>
    </source>
</reference>
<dbReference type="EMBL" id="AZBU02000004">
    <property type="protein sequence ID" value="TKR81215.1"/>
    <property type="molecule type" value="Genomic_DNA"/>
</dbReference>
<reference evidence="2" key="1">
    <citation type="submission" date="2013-11" db="EMBL/GenBank/DDBJ databases">
        <authorList>
            <person name="Sternberg P."/>
            <person name="Dillman A."/>
            <person name="Macchietto M."/>
        </authorList>
    </citation>
    <scope>NUCLEOTIDE SEQUENCE</scope>
    <source>
        <strain evidence="2">ALL</strain>
    </source>
</reference>
<name>A0A4V6A306_STECR</name>
<proteinExistence type="predicted"/>
<evidence type="ECO:0000256" key="1">
    <source>
        <dbReference type="SAM" id="MobiDB-lite"/>
    </source>
</evidence>
<protein>
    <submittedName>
        <fullName evidence="2">Uncharacterized protein</fullName>
    </submittedName>
</protein>
<reference evidence="2" key="3">
    <citation type="journal article" date="2019" name="G3 (Bethesda)">
        <title>Hybrid Assembly of the Genome of the Entomopathogenic Nematode Steinernema carpocapsae Identifies the X-Chromosome.</title>
        <authorList>
            <person name="Serra L."/>
            <person name="Macchietto M."/>
            <person name="Macias-Munoz A."/>
            <person name="McGill C.J."/>
            <person name="Rodriguez I.M."/>
            <person name="Rodriguez B."/>
            <person name="Murad R."/>
            <person name="Mortazavi A."/>
        </authorList>
    </citation>
    <scope>NUCLEOTIDE SEQUENCE</scope>
    <source>
        <strain evidence="2">ALL</strain>
    </source>
</reference>
<comment type="caution">
    <text evidence="2">The sequence shown here is derived from an EMBL/GenBank/DDBJ whole genome shotgun (WGS) entry which is preliminary data.</text>
</comment>
<sequence>MTKYMYCETSQSAGEGERSKDPVFPHRSSAAVPPPSRTSANQEYAAALTSPWNGPLSHHARALSGPQSAHRIAIDEIFLRIPRLTILKSSVLSNLVFATFLGFSRPFCGVSTAFRSLVSCVSINRNILVKQLY</sequence>
<evidence type="ECO:0000313" key="2">
    <source>
        <dbReference type="EMBL" id="TKR81215.1"/>
    </source>
</evidence>
<feature type="region of interest" description="Disordered" evidence="1">
    <location>
        <begin position="1"/>
        <end position="38"/>
    </location>
</feature>
<dbReference type="AlphaFoldDB" id="A0A4V6A306"/>